<reference evidence="1 2" key="1">
    <citation type="submission" date="2020-10" db="EMBL/GenBank/DDBJ databases">
        <title>Sequencing the genomes of 1000 actinobacteria strains.</title>
        <authorList>
            <person name="Klenk H.-P."/>
        </authorList>
    </citation>
    <scope>NUCLEOTIDE SEQUENCE [LARGE SCALE GENOMIC DNA]</scope>
    <source>
        <strain evidence="1 2">DSM 43173</strain>
    </source>
</reference>
<sequence length="29" mass="3352">MPQHVQEQPLAPRMILREVTSWFGTEGVN</sequence>
<proteinExistence type="predicted"/>
<comment type="caution">
    <text evidence="1">The sequence shown here is derived from an EMBL/GenBank/DDBJ whole genome shotgun (WGS) entry which is preliminary data.</text>
</comment>
<keyword evidence="2" id="KW-1185">Reference proteome</keyword>
<dbReference type="EMBL" id="JADBEK010000001">
    <property type="protein sequence ID" value="MBE1592319.1"/>
    <property type="molecule type" value="Genomic_DNA"/>
</dbReference>
<gene>
    <name evidence="1" type="ORF">H4W80_010577</name>
</gene>
<accession>A0ABR9MHR9</accession>
<organism evidence="1 2">
    <name type="scientific">Nonomuraea angiospora</name>
    <dbReference type="NCBI Taxonomy" id="46172"/>
    <lineage>
        <taxon>Bacteria</taxon>
        <taxon>Bacillati</taxon>
        <taxon>Actinomycetota</taxon>
        <taxon>Actinomycetes</taxon>
        <taxon>Streptosporangiales</taxon>
        <taxon>Streptosporangiaceae</taxon>
        <taxon>Nonomuraea</taxon>
    </lineage>
</organism>
<dbReference type="Proteomes" id="UP000633509">
    <property type="component" value="Unassembled WGS sequence"/>
</dbReference>
<evidence type="ECO:0000313" key="1">
    <source>
        <dbReference type="EMBL" id="MBE1592319.1"/>
    </source>
</evidence>
<protein>
    <submittedName>
        <fullName evidence="1">Uncharacterized protein</fullName>
    </submittedName>
</protein>
<evidence type="ECO:0000313" key="2">
    <source>
        <dbReference type="Proteomes" id="UP000633509"/>
    </source>
</evidence>
<name>A0ABR9MHR9_9ACTN</name>